<evidence type="ECO:0000313" key="1">
    <source>
        <dbReference type="EMBL" id="KAJ5068980.1"/>
    </source>
</evidence>
<dbReference type="AlphaFoldDB" id="A0A9Q0LAP0"/>
<keyword evidence="2" id="KW-1185">Reference proteome</keyword>
<name>A0A9Q0LAP0_ANAIG</name>
<protein>
    <submittedName>
        <fullName evidence="1">Uncharacterized protein</fullName>
    </submittedName>
</protein>
<proteinExistence type="predicted"/>
<comment type="caution">
    <text evidence="1">The sequence shown here is derived from an EMBL/GenBank/DDBJ whole genome shotgun (WGS) entry which is preliminary data.</text>
</comment>
<evidence type="ECO:0000313" key="2">
    <source>
        <dbReference type="Proteomes" id="UP001149090"/>
    </source>
</evidence>
<gene>
    <name evidence="1" type="ORF">M0811_12017</name>
</gene>
<organism evidence="1 2">
    <name type="scientific">Anaeramoeba ignava</name>
    <name type="common">Anaerobic marine amoeba</name>
    <dbReference type="NCBI Taxonomy" id="1746090"/>
    <lineage>
        <taxon>Eukaryota</taxon>
        <taxon>Metamonada</taxon>
        <taxon>Anaeramoebidae</taxon>
        <taxon>Anaeramoeba</taxon>
    </lineage>
</organism>
<sequence length="232" mass="28673">MKEIWDVIFQQFEIPCYPIYKTKTIKQEFPFSSIIYSIIQQNETISQQNKIITFIDSSFNDEIIQKYLKDFIKLVLNPEQKNIFQKLKINLRRIINNYYSQQSNEKIKTISFQKIQQIYFEKIHQKLINLLFISKLINFKTKRKNEKRKRFSFLLFIRELIEKIKEDKEEIIQNDNIEELFEFWIEIKQKQKEKEEIEKLYNEWIIQTFQKQFSIQLKQLNQKHEKNIIIKN</sequence>
<accession>A0A9Q0LAP0</accession>
<dbReference type="EMBL" id="JAPDFW010000110">
    <property type="protein sequence ID" value="KAJ5068980.1"/>
    <property type="molecule type" value="Genomic_DNA"/>
</dbReference>
<dbReference type="Proteomes" id="UP001149090">
    <property type="component" value="Unassembled WGS sequence"/>
</dbReference>
<reference evidence="1" key="1">
    <citation type="submission" date="2022-10" db="EMBL/GenBank/DDBJ databases">
        <title>Novel sulphate-reducing endosymbionts in the free-living metamonad Anaeramoeba.</title>
        <authorList>
            <person name="Jerlstrom-Hultqvist J."/>
            <person name="Cepicka I."/>
            <person name="Gallot-Lavallee L."/>
            <person name="Salas-Leiva D."/>
            <person name="Curtis B.A."/>
            <person name="Zahonova K."/>
            <person name="Pipaliya S."/>
            <person name="Dacks J."/>
            <person name="Roger A.J."/>
        </authorList>
    </citation>
    <scope>NUCLEOTIDE SEQUENCE</scope>
    <source>
        <strain evidence="1">BMAN</strain>
    </source>
</reference>